<dbReference type="EMBL" id="SUYC01000013">
    <property type="protein sequence ID" value="MBE6271508.1"/>
    <property type="molecule type" value="Genomic_DNA"/>
</dbReference>
<comment type="caution">
    <text evidence="1">The sequence shown here is derived from an EMBL/GenBank/DDBJ whole genome shotgun (WGS) entry which is preliminary data.</text>
</comment>
<gene>
    <name evidence="1" type="ORF">E7101_11255</name>
</gene>
<accession>A0A9D5P1G1</accession>
<proteinExistence type="predicted"/>
<organism evidence="1 2">
    <name type="scientific">Xylanibacter ruminicola</name>
    <name type="common">Prevotella ruminicola</name>
    <dbReference type="NCBI Taxonomy" id="839"/>
    <lineage>
        <taxon>Bacteria</taxon>
        <taxon>Pseudomonadati</taxon>
        <taxon>Bacteroidota</taxon>
        <taxon>Bacteroidia</taxon>
        <taxon>Bacteroidales</taxon>
        <taxon>Prevotellaceae</taxon>
        <taxon>Xylanibacter</taxon>
    </lineage>
</organism>
<dbReference type="Proteomes" id="UP000806522">
    <property type="component" value="Unassembled WGS sequence"/>
</dbReference>
<protein>
    <submittedName>
        <fullName evidence="1">Uncharacterized protein</fullName>
    </submittedName>
</protein>
<name>A0A9D5P1G1_XYLRU</name>
<sequence>MSDAEKEMYVESLKRQVRNRYKQDMADDLCRRLDAAKKGADVLEQLYNQQQQSLENIIKLL</sequence>
<evidence type="ECO:0000313" key="1">
    <source>
        <dbReference type="EMBL" id="MBE6271508.1"/>
    </source>
</evidence>
<reference evidence="1" key="1">
    <citation type="submission" date="2019-04" db="EMBL/GenBank/DDBJ databases">
        <title>Evolution of Biomass-Degrading Anaerobic Consortia Revealed by Metagenomics.</title>
        <authorList>
            <person name="Peng X."/>
        </authorList>
    </citation>
    <scope>NUCLEOTIDE SEQUENCE</scope>
    <source>
        <strain evidence="1">SIG140</strain>
    </source>
</reference>
<evidence type="ECO:0000313" key="2">
    <source>
        <dbReference type="Proteomes" id="UP000806522"/>
    </source>
</evidence>
<dbReference type="AlphaFoldDB" id="A0A9D5P1G1"/>